<dbReference type="Pfam" id="PF21028">
    <property type="entry name" value="DUF1285_C"/>
    <property type="match status" value="1"/>
</dbReference>
<accession>A0A382JLZ7</accession>
<proteinExistence type="predicted"/>
<sequence>KVEDKPFYVIDFSIVGEGSEQIISFKTYTEDIFLLDKEHPLKIKVDKNTKQPSPYVLVRNNLEGLISRNIFYKLVDIAKREVIKGSSRLGVWSKGLFFSIE</sequence>
<dbReference type="AlphaFoldDB" id="A0A382JLZ7"/>
<evidence type="ECO:0000259" key="1">
    <source>
        <dbReference type="Pfam" id="PF21028"/>
    </source>
</evidence>
<reference evidence="2" key="1">
    <citation type="submission" date="2018-05" db="EMBL/GenBank/DDBJ databases">
        <authorList>
            <person name="Lanie J.A."/>
            <person name="Ng W.-L."/>
            <person name="Kazmierczak K.M."/>
            <person name="Andrzejewski T.M."/>
            <person name="Davidsen T.M."/>
            <person name="Wayne K.J."/>
            <person name="Tettelin H."/>
            <person name="Glass J.I."/>
            <person name="Rusch D."/>
            <person name="Podicherti R."/>
            <person name="Tsui H.-C.T."/>
            <person name="Winkler M.E."/>
        </authorList>
    </citation>
    <scope>NUCLEOTIDE SEQUENCE</scope>
</reference>
<organism evidence="2">
    <name type="scientific">marine metagenome</name>
    <dbReference type="NCBI Taxonomy" id="408172"/>
    <lineage>
        <taxon>unclassified sequences</taxon>
        <taxon>metagenomes</taxon>
        <taxon>ecological metagenomes</taxon>
    </lineage>
</organism>
<dbReference type="InterPro" id="IPR023361">
    <property type="entry name" value="DUF1285_beta_roll_sf"/>
</dbReference>
<evidence type="ECO:0000313" key="2">
    <source>
        <dbReference type="EMBL" id="SVC13150.1"/>
    </source>
</evidence>
<dbReference type="Gene3D" id="2.30.270.10">
    <property type="entry name" value="duf1285 protein"/>
    <property type="match status" value="1"/>
</dbReference>
<dbReference type="EMBL" id="UINC01075201">
    <property type="protein sequence ID" value="SVC13150.1"/>
    <property type="molecule type" value="Genomic_DNA"/>
</dbReference>
<protein>
    <recommendedName>
        <fullName evidence="1">DUF1285 domain-containing protein</fullName>
    </recommendedName>
</protein>
<gene>
    <name evidence="2" type="ORF">METZ01_LOCUS266004</name>
</gene>
<feature type="domain" description="DUF1285" evidence="1">
    <location>
        <begin position="6"/>
        <end position="100"/>
    </location>
</feature>
<name>A0A382JLZ7_9ZZZZ</name>
<dbReference type="InterPro" id="IPR048342">
    <property type="entry name" value="DUF1285_C"/>
</dbReference>
<feature type="non-terminal residue" evidence="2">
    <location>
        <position position="1"/>
    </location>
</feature>